<dbReference type="PROSITE" id="PS51257">
    <property type="entry name" value="PROKAR_LIPOPROTEIN"/>
    <property type="match status" value="1"/>
</dbReference>
<dbReference type="AlphaFoldDB" id="A0A4R1MNF5"/>
<feature type="chain" id="PRO_5038618923" evidence="1">
    <location>
        <begin position="27"/>
        <end position="492"/>
    </location>
</feature>
<proteinExistence type="predicted"/>
<evidence type="ECO:0000313" key="3">
    <source>
        <dbReference type="Proteomes" id="UP000294545"/>
    </source>
</evidence>
<gene>
    <name evidence="2" type="ORF">EDC19_1990</name>
</gene>
<keyword evidence="3" id="KW-1185">Reference proteome</keyword>
<sequence length="492" mass="56506">MKKIISLFMALSMILMVGCNSPAAQGYYELTKEMFDLQLNNAIESEGEIIFELTEVPEEFLENETALLVYYLLQDYSLVANTKMDLQQEQYVIDLSIKNRTSGELTEFISMFEVDGTLYVKFDGLVSLLQSIDNEELNLVLDMIPDDIQYISMNTEEMEAFYSTYYSDMPMSFSTASLEADYFETVFGFMDSFIEAYSQFEFDFIEEVDGGYTIKIKAEDIMPLLSSFLEYTIDNIEEVGKAYLGVLDLYSDEEIEMLFWMEREAVEEEFELAIEEIAEDKESIKELLSMLDVYAPMVTAILGETEMEMTVSKTDDNTYESNTSLFMDIVYEDINVAFKLSSDEKMTVIEGFDIEIPTEGVLNFVEVLEEQMALLDELFSDDDTTTMFVDLNTGAYVVQDSMGIAEDELNLIIEDNSTYLPLRLIGETFGEVVEWDRELSQAYVEVEGEKIYMDGIASEGSIYVKIRDFETYLGYDVEWHPDVNVAQITKMY</sequence>
<dbReference type="EMBL" id="SMGQ01000013">
    <property type="protein sequence ID" value="TCK92834.1"/>
    <property type="molecule type" value="Genomic_DNA"/>
</dbReference>
<organism evidence="2 3">
    <name type="scientific">Natranaerovirga hydrolytica</name>
    <dbReference type="NCBI Taxonomy" id="680378"/>
    <lineage>
        <taxon>Bacteria</taxon>
        <taxon>Bacillati</taxon>
        <taxon>Bacillota</taxon>
        <taxon>Clostridia</taxon>
        <taxon>Lachnospirales</taxon>
        <taxon>Natranaerovirgaceae</taxon>
        <taxon>Natranaerovirga</taxon>
    </lineage>
</organism>
<dbReference type="SUPFAM" id="SSF55383">
    <property type="entry name" value="Copper amine oxidase, domain N"/>
    <property type="match status" value="1"/>
</dbReference>
<dbReference type="OrthoDB" id="2080377at2"/>
<reference evidence="2 3" key="1">
    <citation type="submission" date="2019-03" db="EMBL/GenBank/DDBJ databases">
        <title>Genomic Encyclopedia of Type Strains, Phase IV (KMG-IV): sequencing the most valuable type-strain genomes for metagenomic binning, comparative biology and taxonomic classification.</title>
        <authorList>
            <person name="Goeker M."/>
        </authorList>
    </citation>
    <scope>NUCLEOTIDE SEQUENCE [LARGE SCALE GENOMIC DNA]</scope>
    <source>
        <strain evidence="2 3">DSM 24176</strain>
    </source>
</reference>
<comment type="caution">
    <text evidence="2">The sequence shown here is derived from an EMBL/GenBank/DDBJ whole genome shotgun (WGS) entry which is preliminary data.</text>
</comment>
<keyword evidence="1" id="KW-0732">Signal</keyword>
<protein>
    <submittedName>
        <fullName evidence="2">Copper amine oxidase-like protein</fullName>
    </submittedName>
</protein>
<evidence type="ECO:0000313" key="2">
    <source>
        <dbReference type="EMBL" id="TCK92834.1"/>
    </source>
</evidence>
<dbReference type="Proteomes" id="UP000294545">
    <property type="component" value="Unassembled WGS sequence"/>
</dbReference>
<name>A0A4R1MNF5_9FIRM</name>
<dbReference type="InterPro" id="IPR036582">
    <property type="entry name" value="Mao_N_sf"/>
</dbReference>
<evidence type="ECO:0000256" key="1">
    <source>
        <dbReference type="SAM" id="SignalP"/>
    </source>
</evidence>
<dbReference type="RefSeq" id="WP_132282692.1">
    <property type="nucleotide sequence ID" value="NZ_SMGQ01000013.1"/>
</dbReference>
<feature type="signal peptide" evidence="1">
    <location>
        <begin position="1"/>
        <end position="26"/>
    </location>
</feature>
<accession>A0A4R1MNF5</accession>